<protein>
    <recommendedName>
        <fullName evidence="2">Transcriptional regulator DauR-like HTH domain-containing protein</fullName>
    </recommendedName>
</protein>
<comment type="caution">
    <text evidence="1">The sequence shown here is derived from an EMBL/GenBank/DDBJ whole genome shotgun (WGS) entry which is preliminary data.</text>
</comment>
<feature type="non-terminal residue" evidence="1">
    <location>
        <position position="1"/>
    </location>
</feature>
<organism evidence="1">
    <name type="scientific">marine sediment metagenome</name>
    <dbReference type="NCBI Taxonomy" id="412755"/>
    <lineage>
        <taxon>unclassified sequences</taxon>
        <taxon>metagenomes</taxon>
        <taxon>ecological metagenomes</taxon>
    </lineage>
</organism>
<dbReference type="EMBL" id="BARV01006385">
    <property type="protein sequence ID" value="GAI12167.1"/>
    <property type="molecule type" value="Genomic_DNA"/>
</dbReference>
<sequence length="34" mass="3829">AIKLIATKLGVSKFTIYSYLEQIRVVDQSSSRTI</sequence>
<accession>X1KYK7</accession>
<proteinExistence type="predicted"/>
<reference evidence="1" key="1">
    <citation type="journal article" date="2014" name="Front. Microbiol.">
        <title>High frequency of phylogenetically diverse reductive dehalogenase-homologous genes in deep subseafloor sedimentary metagenomes.</title>
        <authorList>
            <person name="Kawai M."/>
            <person name="Futagami T."/>
            <person name="Toyoda A."/>
            <person name="Takaki Y."/>
            <person name="Nishi S."/>
            <person name="Hori S."/>
            <person name="Arai W."/>
            <person name="Tsubouchi T."/>
            <person name="Morono Y."/>
            <person name="Uchiyama I."/>
            <person name="Ito T."/>
            <person name="Fujiyama A."/>
            <person name="Inagaki F."/>
            <person name="Takami H."/>
        </authorList>
    </citation>
    <scope>NUCLEOTIDE SEQUENCE</scope>
    <source>
        <strain evidence="1">Expedition CK06-06</strain>
    </source>
</reference>
<evidence type="ECO:0000313" key="1">
    <source>
        <dbReference type="EMBL" id="GAI12167.1"/>
    </source>
</evidence>
<name>X1KYK7_9ZZZZ</name>
<evidence type="ECO:0008006" key="2">
    <source>
        <dbReference type="Google" id="ProtNLM"/>
    </source>
</evidence>
<dbReference type="AlphaFoldDB" id="X1KYK7"/>
<gene>
    <name evidence="1" type="ORF">S06H3_13087</name>
</gene>